<evidence type="ECO:0000256" key="7">
    <source>
        <dbReference type="SAM" id="Phobius"/>
    </source>
</evidence>
<dbReference type="InterPro" id="IPR011701">
    <property type="entry name" value="MFS"/>
</dbReference>
<feature type="transmembrane region" description="Helical" evidence="7">
    <location>
        <begin position="130"/>
        <end position="152"/>
    </location>
</feature>
<evidence type="ECO:0000256" key="6">
    <source>
        <dbReference type="ARBA" id="ARBA00023136"/>
    </source>
</evidence>
<evidence type="ECO:0000256" key="1">
    <source>
        <dbReference type="ARBA" id="ARBA00004651"/>
    </source>
</evidence>
<feature type="transmembrane region" description="Helical" evidence="7">
    <location>
        <begin position="373"/>
        <end position="400"/>
    </location>
</feature>
<sequence length="479" mass="50449">MEGKGGFGCLFCFWERANTLGTFVHAICGSATVHFFARTGPPGKRSPMKKGFYTIIAAQFVSSLADNALLIAAIAMLTMIKSASWITPLLQIFFTISYVLLAPFVGAFADALQKRHVMFISNALKAAGCALMIAGVHPMIAYGVVGLGAAAYSPAKYGILTELLPPHKLIPANAWLESATVGSTILGTVIGGALVSQYVERWVSGAHWPLVHTAADAALSAVMLIYAAAAVINIGIPDTGARYPNRLAEPALLIGDFSHCFKVLWSDKLAQIALWVTTLLWGAAVTLQLLVLKWADANLGLSLSKAAVLQGVTGIGIAIGAAAAAALIPLRQSLKVLPIGVVTGAVAVAMAFYNKDLFPSTAGVHIGPLFAPAYILGAYPLMILLGSLSGFFIVPMNAILQHRGATLLSAGHSIAVQNFNQNLAVLAMLGSYALLLTTQVPVEWIIVIFGVFVCAMMSLAMRRHARNERQVDLGALAGE</sequence>
<feature type="transmembrane region" description="Helical" evidence="7">
    <location>
        <begin position="272"/>
        <end position="295"/>
    </location>
</feature>
<organism evidence="8 9">
    <name type="scientific">Caballeronia terrestris</name>
    <dbReference type="NCBI Taxonomy" id="1226301"/>
    <lineage>
        <taxon>Bacteria</taxon>
        <taxon>Pseudomonadati</taxon>
        <taxon>Pseudomonadota</taxon>
        <taxon>Betaproteobacteria</taxon>
        <taxon>Burkholderiales</taxon>
        <taxon>Burkholderiaceae</taxon>
        <taxon>Caballeronia</taxon>
    </lineage>
</organism>
<keyword evidence="5 7" id="KW-1133">Transmembrane helix</keyword>
<dbReference type="InterPro" id="IPR036259">
    <property type="entry name" value="MFS_trans_sf"/>
</dbReference>
<feature type="transmembrane region" description="Helical" evidence="7">
    <location>
        <begin position="89"/>
        <end position="109"/>
    </location>
</feature>
<dbReference type="GO" id="GO:0005886">
    <property type="term" value="C:plasma membrane"/>
    <property type="evidence" value="ECO:0007669"/>
    <property type="project" value="UniProtKB-SubCell"/>
</dbReference>
<evidence type="ECO:0000256" key="2">
    <source>
        <dbReference type="ARBA" id="ARBA00022448"/>
    </source>
</evidence>
<name>A0A158J3A3_9BURK</name>
<evidence type="ECO:0000313" key="8">
    <source>
        <dbReference type="EMBL" id="SAL62780.1"/>
    </source>
</evidence>
<keyword evidence="4 7" id="KW-0812">Transmembrane</keyword>
<feature type="transmembrane region" description="Helical" evidence="7">
    <location>
        <begin position="444"/>
        <end position="461"/>
    </location>
</feature>
<dbReference type="GO" id="GO:0022857">
    <property type="term" value="F:transmembrane transporter activity"/>
    <property type="evidence" value="ECO:0007669"/>
    <property type="project" value="InterPro"/>
</dbReference>
<proteinExistence type="predicted"/>
<feature type="transmembrane region" description="Helical" evidence="7">
    <location>
        <begin position="20"/>
        <end position="40"/>
    </location>
</feature>
<evidence type="ECO:0000313" key="9">
    <source>
        <dbReference type="Proteomes" id="UP000054925"/>
    </source>
</evidence>
<reference evidence="8" key="1">
    <citation type="submission" date="2016-01" db="EMBL/GenBank/DDBJ databases">
        <authorList>
            <person name="Peeters C."/>
        </authorList>
    </citation>
    <scope>NUCLEOTIDE SEQUENCE [LARGE SCALE GENOMIC DNA]</scope>
    <source>
        <strain evidence="8">LMG 22937</strain>
    </source>
</reference>
<feature type="transmembrane region" description="Helical" evidence="7">
    <location>
        <begin position="217"/>
        <end position="236"/>
    </location>
</feature>
<dbReference type="Proteomes" id="UP000054925">
    <property type="component" value="Unassembled WGS sequence"/>
</dbReference>
<dbReference type="Gene3D" id="1.20.1250.20">
    <property type="entry name" value="MFS general substrate transporter like domains"/>
    <property type="match status" value="1"/>
</dbReference>
<dbReference type="Pfam" id="PF07690">
    <property type="entry name" value="MFS_1"/>
    <property type="match status" value="1"/>
</dbReference>
<dbReference type="NCBIfam" id="NF008397">
    <property type="entry name" value="PRK11195.1"/>
    <property type="match status" value="1"/>
</dbReference>
<keyword evidence="9" id="KW-1185">Reference proteome</keyword>
<dbReference type="SUPFAM" id="SSF103473">
    <property type="entry name" value="MFS general substrate transporter"/>
    <property type="match status" value="1"/>
</dbReference>
<comment type="caution">
    <text evidence="8">The sequence shown here is derived from an EMBL/GenBank/DDBJ whole genome shotgun (WGS) entry which is preliminary data.</text>
</comment>
<gene>
    <name evidence="8" type="ORF">AWB67_03220</name>
</gene>
<keyword evidence="6 7" id="KW-0472">Membrane</keyword>
<comment type="subcellular location">
    <subcellularLocation>
        <location evidence="1">Cell membrane</location>
        <topology evidence="1">Multi-pass membrane protein</topology>
    </subcellularLocation>
</comment>
<dbReference type="EMBL" id="FCOL02000016">
    <property type="protein sequence ID" value="SAL62780.1"/>
    <property type="molecule type" value="Genomic_DNA"/>
</dbReference>
<protein>
    <submittedName>
        <fullName evidence="8">Lysophospholipid transporter LplT</fullName>
    </submittedName>
</protein>
<feature type="transmembrane region" description="Helical" evidence="7">
    <location>
        <begin position="52"/>
        <end position="77"/>
    </location>
</feature>
<feature type="transmembrane region" description="Helical" evidence="7">
    <location>
        <begin position="421"/>
        <end position="438"/>
    </location>
</feature>
<dbReference type="PANTHER" id="PTHR43266">
    <property type="entry name" value="MACROLIDE-EFFLUX PROTEIN"/>
    <property type="match status" value="1"/>
</dbReference>
<feature type="transmembrane region" description="Helical" evidence="7">
    <location>
        <begin position="336"/>
        <end position="353"/>
    </location>
</feature>
<evidence type="ECO:0000256" key="4">
    <source>
        <dbReference type="ARBA" id="ARBA00022692"/>
    </source>
</evidence>
<feature type="transmembrane region" description="Helical" evidence="7">
    <location>
        <begin position="307"/>
        <end position="329"/>
    </location>
</feature>
<accession>A0A158J3A3</accession>
<evidence type="ECO:0000256" key="5">
    <source>
        <dbReference type="ARBA" id="ARBA00022989"/>
    </source>
</evidence>
<dbReference type="AlphaFoldDB" id="A0A158J3A3"/>
<evidence type="ECO:0000256" key="3">
    <source>
        <dbReference type="ARBA" id="ARBA00022475"/>
    </source>
</evidence>
<keyword evidence="3" id="KW-1003">Cell membrane</keyword>
<keyword evidence="2" id="KW-0813">Transport</keyword>
<dbReference type="PANTHER" id="PTHR43266:SF2">
    <property type="entry name" value="MAJOR FACILITATOR SUPERFAMILY (MFS) PROFILE DOMAIN-CONTAINING PROTEIN"/>
    <property type="match status" value="1"/>
</dbReference>